<gene>
    <name evidence="6" type="ORF">SAMN05421749_10259</name>
</gene>
<dbReference type="Pfam" id="PF01124">
    <property type="entry name" value="MAPEG"/>
    <property type="match status" value="1"/>
</dbReference>
<keyword evidence="3 5" id="KW-1133">Transmembrane helix</keyword>
<keyword evidence="4 5" id="KW-0472">Membrane</keyword>
<dbReference type="EMBL" id="FMYK01000002">
    <property type="protein sequence ID" value="SDB91601.1"/>
    <property type="molecule type" value="Genomic_DNA"/>
</dbReference>
<evidence type="ECO:0000313" key="6">
    <source>
        <dbReference type="EMBL" id="SDB91601.1"/>
    </source>
</evidence>
<feature type="transmembrane region" description="Helical" evidence="5">
    <location>
        <begin position="112"/>
        <end position="129"/>
    </location>
</feature>
<dbReference type="Proteomes" id="UP000242317">
    <property type="component" value="Unassembled WGS sequence"/>
</dbReference>
<evidence type="ECO:0000256" key="1">
    <source>
        <dbReference type="ARBA" id="ARBA00004370"/>
    </source>
</evidence>
<dbReference type="OrthoDB" id="513661at2"/>
<dbReference type="Gene3D" id="1.20.120.550">
    <property type="entry name" value="Membrane associated eicosanoid/glutathione metabolism-like domain"/>
    <property type="match status" value="1"/>
</dbReference>
<evidence type="ECO:0000256" key="5">
    <source>
        <dbReference type="SAM" id="Phobius"/>
    </source>
</evidence>
<accession>A0A1G6HBN3</accession>
<evidence type="ECO:0000256" key="4">
    <source>
        <dbReference type="ARBA" id="ARBA00023136"/>
    </source>
</evidence>
<comment type="subcellular location">
    <subcellularLocation>
        <location evidence="1">Membrane</location>
    </subcellularLocation>
</comment>
<sequence length="131" mass="14884">MHSLNIIILIILVACLLPYVFAFIARMTSSYDAKIHDSHRQVVEQSQGITRRADAVQKNSYEGLPLFIAAMLIADYLVVPDFFVVTLGIAYLILRVIYGLCYLANFNRLRSVFWMLATLCPVCLLIICIRL</sequence>
<keyword evidence="7" id="KW-1185">Reference proteome</keyword>
<dbReference type="PANTHER" id="PTHR35371:SF1">
    <property type="entry name" value="BLR7753 PROTEIN"/>
    <property type="match status" value="1"/>
</dbReference>
<dbReference type="SUPFAM" id="SSF161084">
    <property type="entry name" value="MAPEG domain-like"/>
    <property type="match status" value="1"/>
</dbReference>
<dbReference type="RefSeq" id="WP_092616246.1">
    <property type="nucleotide sequence ID" value="NZ_FMYK01000002.1"/>
</dbReference>
<dbReference type="PANTHER" id="PTHR35371">
    <property type="entry name" value="INNER MEMBRANE PROTEIN"/>
    <property type="match status" value="1"/>
</dbReference>
<evidence type="ECO:0000313" key="7">
    <source>
        <dbReference type="Proteomes" id="UP000242317"/>
    </source>
</evidence>
<feature type="transmembrane region" description="Helical" evidence="5">
    <location>
        <begin position="6"/>
        <end position="25"/>
    </location>
</feature>
<dbReference type="InterPro" id="IPR001129">
    <property type="entry name" value="Membr-assoc_MAPEG"/>
</dbReference>
<dbReference type="AlphaFoldDB" id="A0A1G6HBN3"/>
<dbReference type="InterPro" id="IPR023352">
    <property type="entry name" value="MAPEG-like_dom_sf"/>
</dbReference>
<evidence type="ECO:0000256" key="3">
    <source>
        <dbReference type="ARBA" id="ARBA00022989"/>
    </source>
</evidence>
<dbReference type="GO" id="GO:0016020">
    <property type="term" value="C:membrane"/>
    <property type="evidence" value="ECO:0007669"/>
    <property type="project" value="UniProtKB-SubCell"/>
</dbReference>
<organism evidence="6 7">
    <name type="scientific">Acinetobacter marinus</name>
    <dbReference type="NCBI Taxonomy" id="281375"/>
    <lineage>
        <taxon>Bacteria</taxon>
        <taxon>Pseudomonadati</taxon>
        <taxon>Pseudomonadota</taxon>
        <taxon>Gammaproteobacteria</taxon>
        <taxon>Moraxellales</taxon>
        <taxon>Moraxellaceae</taxon>
        <taxon>Acinetobacter</taxon>
    </lineage>
</organism>
<evidence type="ECO:0000256" key="2">
    <source>
        <dbReference type="ARBA" id="ARBA00022692"/>
    </source>
</evidence>
<name>A0A1G6HBN3_9GAMM</name>
<protein>
    <submittedName>
        <fullName evidence="6">Uncharacterized conserved protein, MAPEG superfamily</fullName>
    </submittedName>
</protein>
<keyword evidence="2 5" id="KW-0812">Transmembrane</keyword>
<feature type="transmembrane region" description="Helical" evidence="5">
    <location>
        <begin position="66"/>
        <end position="92"/>
    </location>
</feature>
<reference evidence="7" key="1">
    <citation type="submission" date="2016-09" db="EMBL/GenBank/DDBJ databases">
        <authorList>
            <person name="Varghese N."/>
            <person name="Submissions S."/>
        </authorList>
    </citation>
    <scope>NUCLEOTIDE SEQUENCE [LARGE SCALE GENOMIC DNA]</scope>
    <source>
        <strain evidence="7">ANC 3699</strain>
    </source>
</reference>
<proteinExistence type="predicted"/>